<reference evidence="3" key="1">
    <citation type="submission" date="2025-08" db="UniProtKB">
        <authorList>
            <consortium name="RefSeq"/>
        </authorList>
    </citation>
    <scope>IDENTIFICATION</scope>
</reference>
<sequence length="246" mass="28718">MPIFARNLPSIRHMAKRSLIEGRRSLTAISGLEKGQNSAGQVLAPWHKDWPTREEGFAVAQLLRQRQQKRQWSNNYSGLDSAMFRPVTKPDDLANRRNNVVVAQNAARRRKVKSTQVPNYDDSEAYRAQQEWEAKQQEQMQEQMQEQQKEPEAKDEDHDYESDLEVRSVREAVFGQPEDNTEEDEDRARADQELLQRVALASSKQQERPLSASISRKVISPYNSYRSHRTRWAEFRHSMIYGRTSF</sequence>
<feature type="compositionally biased region" description="Low complexity" evidence="1">
    <location>
        <begin position="96"/>
        <end position="106"/>
    </location>
</feature>
<protein>
    <submittedName>
        <fullName evidence="3">Uncharacterized protein</fullName>
    </submittedName>
</protein>
<keyword evidence="2" id="KW-1185">Reference proteome</keyword>
<name>A0AB39ZVF2_DROSZ</name>
<evidence type="ECO:0000313" key="2">
    <source>
        <dbReference type="Proteomes" id="UP001652628"/>
    </source>
</evidence>
<dbReference type="AlphaFoldDB" id="A0AB39ZVF2"/>
<feature type="compositionally biased region" description="Low complexity" evidence="1">
    <location>
        <begin position="137"/>
        <end position="146"/>
    </location>
</feature>
<organism evidence="2 3">
    <name type="scientific">Drosophila suzukii</name>
    <name type="common">Spotted-wing drosophila fruit fly</name>
    <dbReference type="NCBI Taxonomy" id="28584"/>
    <lineage>
        <taxon>Eukaryota</taxon>
        <taxon>Metazoa</taxon>
        <taxon>Ecdysozoa</taxon>
        <taxon>Arthropoda</taxon>
        <taxon>Hexapoda</taxon>
        <taxon>Insecta</taxon>
        <taxon>Pterygota</taxon>
        <taxon>Neoptera</taxon>
        <taxon>Endopterygota</taxon>
        <taxon>Diptera</taxon>
        <taxon>Brachycera</taxon>
        <taxon>Muscomorpha</taxon>
        <taxon>Ephydroidea</taxon>
        <taxon>Drosophilidae</taxon>
        <taxon>Drosophila</taxon>
        <taxon>Sophophora</taxon>
    </lineage>
</organism>
<dbReference type="Proteomes" id="UP001652628">
    <property type="component" value="Chromosome 2R"/>
</dbReference>
<dbReference type="RefSeq" id="XP_016943054.3">
    <property type="nucleotide sequence ID" value="XM_017087565.3"/>
</dbReference>
<evidence type="ECO:0000313" key="3">
    <source>
        <dbReference type="RefSeq" id="XP_016943054.3"/>
    </source>
</evidence>
<gene>
    <name evidence="3" type="primary">LOC108019674</name>
</gene>
<feature type="region of interest" description="Disordered" evidence="1">
    <location>
        <begin position="87"/>
        <end position="189"/>
    </location>
</feature>
<accession>A0AB39ZVF2</accession>
<dbReference type="GeneID" id="108019674"/>
<proteinExistence type="predicted"/>
<feature type="compositionally biased region" description="Basic and acidic residues" evidence="1">
    <location>
        <begin position="147"/>
        <end position="157"/>
    </location>
</feature>
<evidence type="ECO:0000256" key="1">
    <source>
        <dbReference type="SAM" id="MobiDB-lite"/>
    </source>
</evidence>